<protein>
    <submittedName>
        <fullName evidence="1">Uncharacterized protein</fullName>
    </submittedName>
</protein>
<evidence type="ECO:0000313" key="2">
    <source>
        <dbReference type="Proteomes" id="UP000034854"/>
    </source>
</evidence>
<gene>
    <name evidence="1" type="ORF">UU34_C0018G0003</name>
</gene>
<name>A0A0G0XEU7_9BACT</name>
<accession>A0A0G0XEU7</accession>
<proteinExistence type="predicted"/>
<dbReference type="EMBL" id="LCAG01000018">
    <property type="protein sequence ID" value="KKR86242.1"/>
    <property type="molecule type" value="Genomic_DNA"/>
</dbReference>
<evidence type="ECO:0000313" key="1">
    <source>
        <dbReference type="EMBL" id="KKR86242.1"/>
    </source>
</evidence>
<dbReference type="AlphaFoldDB" id="A0A0G0XEU7"/>
<organism evidence="1 2">
    <name type="scientific">Candidatus Curtissbacteria bacterium GW2011_GWA1_41_11</name>
    <dbReference type="NCBI Taxonomy" id="1618409"/>
    <lineage>
        <taxon>Bacteria</taxon>
        <taxon>Candidatus Curtissiibacteriota</taxon>
    </lineage>
</organism>
<reference evidence="1 2" key="1">
    <citation type="journal article" date="2015" name="Nature">
        <title>rRNA introns, odd ribosomes, and small enigmatic genomes across a large radiation of phyla.</title>
        <authorList>
            <person name="Brown C.T."/>
            <person name="Hug L.A."/>
            <person name="Thomas B.C."/>
            <person name="Sharon I."/>
            <person name="Castelle C.J."/>
            <person name="Singh A."/>
            <person name="Wilkins M.J."/>
            <person name="Williams K.H."/>
            <person name="Banfield J.F."/>
        </authorList>
    </citation>
    <scope>NUCLEOTIDE SEQUENCE [LARGE SCALE GENOMIC DNA]</scope>
</reference>
<dbReference type="Proteomes" id="UP000034854">
    <property type="component" value="Unassembled WGS sequence"/>
</dbReference>
<comment type="caution">
    <text evidence="1">The sequence shown here is derived from an EMBL/GenBank/DDBJ whole genome shotgun (WGS) entry which is preliminary data.</text>
</comment>
<sequence>MTSGESLAENLLKAYGQVIYVEGLGQDFEARGAGTDGFTLLHKRCWRVVGRFGEQAQSDAIAAAQKGHECPALSSGAGVE</sequence>